<keyword evidence="2" id="KW-0812">Transmembrane</keyword>
<evidence type="ECO:0000256" key="1">
    <source>
        <dbReference type="SAM" id="MobiDB-lite"/>
    </source>
</evidence>
<proteinExistence type="predicted"/>
<sequence>MSGAFAKSFIKVGSNVASGAAKSAKAVGKAAGAAASAAAGTAAKNAADRAKTLAKQSDSLSGAAKSASKSGDDIVGASATTSKATKQLDSAADVGKRADDVADAGGDAAKAGKKADDVADAAKTGKKGMDATTVAKYTAAGGLAYYVSEQIGAANKKVGDCIENCLPDNWASYEYEEIEKDQLNFKSLEELQAEDPEYDEPICSAKINDGKQGPCPTFCSKTCNEKYDKGVLDALGPAGDVIKETTGAAGDVMEQTLDDLGLNPFGPGGVLEGMKETATRAIFIILCICCLSILLKLLGIF</sequence>
<organism evidence="3">
    <name type="scientific">Micromonas commoda virus</name>
    <dbReference type="NCBI Taxonomy" id="3057169"/>
    <lineage>
        <taxon>Viruses</taxon>
        <taxon>Varidnaviria</taxon>
        <taxon>Bamfordvirae</taxon>
        <taxon>Nucleocytoviricota</taxon>
        <taxon>Megaviricetes</taxon>
        <taxon>Algavirales</taxon>
        <taxon>Phycodnaviridae</taxon>
    </lineage>
</organism>
<feature type="region of interest" description="Disordered" evidence="1">
    <location>
        <begin position="47"/>
        <end position="96"/>
    </location>
</feature>
<reference evidence="3" key="1">
    <citation type="submission" date="2024-06" db="EMBL/GenBank/DDBJ databases">
        <title>Evidence of context-dependent and transient costs of resisting viral infection in isolates of the marine microalga Micromonas sp. (class Mamiellophyceae).</title>
        <authorList>
            <person name="Bedi de Silva A."/>
            <person name="Schvarcz C.R."/>
            <person name="Steward G.R."/>
            <person name="Edwards K.F."/>
        </authorList>
    </citation>
    <scope>NUCLEOTIDE SEQUENCE</scope>
    <source>
        <strain evidence="3">McV-KB2</strain>
    </source>
</reference>
<feature type="compositionally biased region" description="Polar residues" evidence="1">
    <location>
        <begin position="78"/>
        <end position="88"/>
    </location>
</feature>
<keyword evidence="2" id="KW-0472">Membrane</keyword>
<accession>A0AAU7YN49</accession>
<evidence type="ECO:0000256" key="2">
    <source>
        <dbReference type="SAM" id="Phobius"/>
    </source>
</evidence>
<keyword evidence="2" id="KW-1133">Transmembrane helix</keyword>
<dbReference type="EMBL" id="PP911589">
    <property type="protein sequence ID" value="XCA47473.1"/>
    <property type="molecule type" value="Genomic_DNA"/>
</dbReference>
<feature type="compositionally biased region" description="Low complexity" evidence="1">
    <location>
        <begin position="57"/>
        <end position="69"/>
    </location>
</feature>
<name>A0AAU7YN49_9PHYC</name>
<evidence type="ECO:0000313" key="3">
    <source>
        <dbReference type="EMBL" id="XCA47473.1"/>
    </source>
</evidence>
<protein>
    <submittedName>
        <fullName evidence="3">Uncharacterized protein</fullName>
    </submittedName>
</protein>
<feature type="transmembrane region" description="Helical" evidence="2">
    <location>
        <begin position="281"/>
        <end position="300"/>
    </location>
</feature>